<keyword evidence="1" id="KW-0479">Metal-binding</keyword>
<evidence type="ECO:0000313" key="6">
    <source>
        <dbReference type="Proteomes" id="UP001295684"/>
    </source>
</evidence>
<dbReference type="InterPro" id="IPR000315">
    <property type="entry name" value="Znf_B-box"/>
</dbReference>
<feature type="domain" description="B box-type" evidence="4">
    <location>
        <begin position="152"/>
        <end position="192"/>
    </location>
</feature>
<dbReference type="Proteomes" id="UP001295684">
    <property type="component" value="Unassembled WGS sequence"/>
</dbReference>
<evidence type="ECO:0000256" key="2">
    <source>
        <dbReference type="PROSITE-ProRule" id="PRU00024"/>
    </source>
</evidence>
<protein>
    <submittedName>
        <fullName evidence="5">Uncharacterized protein</fullName>
    </submittedName>
</protein>
<dbReference type="Pfam" id="PF00643">
    <property type="entry name" value="zf-B_box"/>
    <property type="match status" value="1"/>
</dbReference>
<name>A0AAD1X481_EUPCR</name>
<keyword evidence="6" id="KW-1185">Reference proteome</keyword>
<comment type="caution">
    <text evidence="5">The sequence shown here is derived from an EMBL/GenBank/DDBJ whole genome shotgun (WGS) entry which is preliminary data.</text>
</comment>
<gene>
    <name evidence="5" type="ORF">ECRASSUSDP1_LOCUS3766</name>
</gene>
<evidence type="ECO:0000259" key="3">
    <source>
        <dbReference type="PROSITE" id="PS50089"/>
    </source>
</evidence>
<dbReference type="InterPro" id="IPR001841">
    <property type="entry name" value="Znf_RING"/>
</dbReference>
<sequence>MADLVLCSRCKVFHSRNYCGYGSNTVRYRYCYSGTPLSSVCGMEYDINQTKEELEVKKAAAIEDLRNKIGEEGITFLSSFAECPICLQVIDSKRAVILSCCNKTWCIDCVLNNMKRDSSCSLCRMKINVGFFSKARYLDGIIETLKKEYETTKKVNCSEHSKDAEIFCDDCDVFICSTCIVVSHNGHKLTEVNAKYVDIVKKIPDDLEQMEKHISLPESVISKIKAIDEKNKDFLLFKHEQALSVLPEIFKEHHKKLWDLSEDYQRTLKRRKEYFQGKKKKIDKTIKEENVYNAKYLYQSQDKLKQEAAVLETENNKWVQMIKDSSLTKENKAGETVTETCDNLTCELKTDEETCTINLTSTDPKPLKPEFQKYLIFIAKNISLLNNDQNTILVHKFLSPITLARPRTISHLQDPKEKSTKLLIYRSSEQLVDYLINAHESLTSCLQKSLQTTSKQLLKLKKSYQNERLILTFNKNFN</sequence>
<dbReference type="InterPro" id="IPR013083">
    <property type="entry name" value="Znf_RING/FYVE/PHD"/>
</dbReference>
<dbReference type="Gene3D" id="3.30.40.10">
    <property type="entry name" value="Zinc/RING finger domain, C3HC4 (zinc finger)"/>
    <property type="match status" value="1"/>
</dbReference>
<dbReference type="GO" id="GO:0008270">
    <property type="term" value="F:zinc ion binding"/>
    <property type="evidence" value="ECO:0007669"/>
    <property type="project" value="UniProtKB-KW"/>
</dbReference>
<dbReference type="SMART" id="SM00336">
    <property type="entry name" value="BBOX"/>
    <property type="match status" value="1"/>
</dbReference>
<accession>A0AAD1X481</accession>
<evidence type="ECO:0000313" key="5">
    <source>
        <dbReference type="EMBL" id="CAI2362443.1"/>
    </source>
</evidence>
<dbReference type="EMBL" id="CAMPGE010003604">
    <property type="protein sequence ID" value="CAI2362443.1"/>
    <property type="molecule type" value="Genomic_DNA"/>
</dbReference>
<evidence type="ECO:0000259" key="4">
    <source>
        <dbReference type="PROSITE" id="PS50119"/>
    </source>
</evidence>
<feature type="domain" description="RING-type" evidence="3">
    <location>
        <begin position="83"/>
        <end position="124"/>
    </location>
</feature>
<keyword evidence="2" id="KW-0863">Zinc-finger</keyword>
<dbReference type="PROSITE" id="PS50089">
    <property type="entry name" value="ZF_RING_2"/>
    <property type="match status" value="1"/>
</dbReference>
<dbReference type="AlphaFoldDB" id="A0AAD1X481"/>
<dbReference type="PANTHER" id="PTHR24103">
    <property type="entry name" value="E3 UBIQUITIN-PROTEIN LIGASE TRIM"/>
    <property type="match status" value="1"/>
</dbReference>
<dbReference type="SUPFAM" id="SSF57845">
    <property type="entry name" value="B-box zinc-binding domain"/>
    <property type="match status" value="1"/>
</dbReference>
<reference evidence="5" key="1">
    <citation type="submission" date="2023-07" db="EMBL/GenBank/DDBJ databases">
        <authorList>
            <consortium name="AG Swart"/>
            <person name="Singh M."/>
            <person name="Singh A."/>
            <person name="Seah K."/>
            <person name="Emmerich C."/>
        </authorList>
    </citation>
    <scope>NUCLEOTIDE SEQUENCE</scope>
    <source>
        <strain evidence="5">DP1</strain>
    </source>
</reference>
<dbReference type="InterPro" id="IPR050143">
    <property type="entry name" value="TRIM/RBCC"/>
</dbReference>
<evidence type="ECO:0000256" key="1">
    <source>
        <dbReference type="ARBA" id="ARBA00022723"/>
    </source>
</evidence>
<dbReference type="Gene3D" id="3.30.160.60">
    <property type="entry name" value="Classic Zinc Finger"/>
    <property type="match status" value="1"/>
</dbReference>
<keyword evidence="2" id="KW-0862">Zinc</keyword>
<dbReference type="PROSITE" id="PS50119">
    <property type="entry name" value="ZF_BBOX"/>
    <property type="match status" value="1"/>
</dbReference>
<dbReference type="SUPFAM" id="SSF57850">
    <property type="entry name" value="RING/U-box"/>
    <property type="match status" value="1"/>
</dbReference>
<proteinExistence type="predicted"/>
<organism evidence="5 6">
    <name type="scientific">Euplotes crassus</name>
    <dbReference type="NCBI Taxonomy" id="5936"/>
    <lineage>
        <taxon>Eukaryota</taxon>
        <taxon>Sar</taxon>
        <taxon>Alveolata</taxon>
        <taxon>Ciliophora</taxon>
        <taxon>Intramacronucleata</taxon>
        <taxon>Spirotrichea</taxon>
        <taxon>Hypotrichia</taxon>
        <taxon>Euplotida</taxon>
        <taxon>Euplotidae</taxon>
        <taxon>Moneuplotes</taxon>
    </lineage>
</organism>